<name>A0A290N355_CAUVI</name>
<dbReference type="InterPro" id="IPR010781">
    <property type="entry name" value="DUF1376"/>
</dbReference>
<dbReference type="RefSeq" id="WP_096053504.1">
    <property type="nucleotide sequence ID" value="NZ_CP023315.3"/>
</dbReference>
<dbReference type="AlphaFoldDB" id="A0A290N355"/>
<dbReference type="EMBL" id="CP023315">
    <property type="protein sequence ID" value="ATC34154.1"/>
    <property type="molecule type" value="Genomic_DNA"/>
</dbReference>
<evidence type="ECO:0000256" key="1">
    <source>
        <dbReference type="SAM" id="MobiDB-lite"/>
    </source>
</evidence>
<feature type="compositionally biased region" description="Basic and acidic residues" evidence="1">
    <location>
        <begin position="105"/>
        <end position="120"/>
    </location>
</feature>
<accession>A0A290N355</accession>
<evidence type="ECO:0000313" key="2">
    <source>
        <dbReference type="EMBL" id="ATC34154.1"/>
    </source>
</evidence>
<dbReference type="Pfam" id="PF07120">
    <property type="entry name" value="DUF1376"/>
    <property type="match status" value="1"/>
</dbReference>
<sequence length="331" mass="36355">MKRENFYRRDPGAALQGMVSMTLEERGVYNTVIDLLYLTWRPLEDNRGYIAGHCGCAVQKLNPILNRLIEKRKLIRFEVDGEHYISNAKFEDERRSVKGVTTRSGRAEVGEKSAGVEEKSAGVGNNPPLLDLESVENQTLTALDKSRQDKSSSEAIASSPGACARELDEVVEQVVVALWGVWPEVGLRRSGKRELRKVIRAELVAGAAAERLIAAGSAYAADKSAWGSSGQPKAVAEWFALGRWADFVPAVAVVAAAVDLFRFEGPAEVRRKLCETQGESFVRKYLDPARYDPGGRAVLPANGYAREELARAWFPIKSMGYVLGDVQRGVA</sequence>
<gene>
    <name evidence="2" type="ORF">CA606_18460</name>
</gene>
<dbReference type="Proteomes" id="UP000217311">
    <property type="component" value="Chromosome"/>
</dbReference>
<proteinExistence type="predicted"/>
<reference evidence="3" key="1">
    <citation type="submission" date="2017-09" db="EMBL/GenBank/DDBJ databases">
        <title>Genome evolution observed in wild isolates of Caulobacter crescentus.</title>
        <authorList>
            <person name="Ely B."/>
            <person name="Wilson K."/>
            <person name="Scott D."/>
        </authorList>
    </citation>
    <scope>NUCLEOTIDE SEQUENCE [LARGE SCALE GENOMIC DNA]</scope>
    <source>
        <strain evidence="3">CB13b1a</strain>
    </source>
</reference>
<organism evidence="2 3">
    <name type="scientific">Caulobacter vibrioides</name>
    <name type="common">Caulobacter crescentus</name>
    <dbReference type="NCBI Taxonomy" id="155892"/>
    <lineage>
        <taxon>Bacteria</taxon>
        <taxon>Pseudomonadati</taxon>
        <taxon>Pseudomonadota</taxon>
        <taxon>Alphaproteobacteria</taxon>
        <taxon>Caulobacterales</taxon>
        <taxon>Caulobacteraceae</taxon>
        <taxon>Caulobacter</taxon>
    </lineage>
</organism>
<feature type="region of interest" description="Disordered" evidence="1">
    <location>
        <begin position="99"/>
        <end position="121"/>
    </location>
</feature>
<protein>
    <submittedName>
        <fullName evidence="2">DUF1376 domain-containing protein</fullName>
    </submittedName>
</protein>
<evidence type="ECO:0000313" key="3">
    <source>
        <dbReference type="Proteomes" id="UP000217311"/>
    </source>
</evidence>